<evidence type="ECO:0000313" key="2">
    <source>
        <dbReference type="Proteomes" id="UP000232615"/>
    </source>
</evidence>
<dbReference type="Proteomes" id="UP000232615">
    <property type="component" value="Segment"/>
</dbReference>
<dbReference type="EMBL" id="KF483846">
    <property type="protein sequence ID" value="AHC54812.1"/>
    <property type="molecule type" value="Genomic_DNA"/>
</dbReference>
<sequence>MMHAFLRHDELVSFALVENLLLLPEDFVSTKTTTKKDGWDLIVAKKQRLPNGKKHGKYTKDGEKEGRKITKRVNYKFGKLHGNIHLRDNQTLHRECVGYFNEGIAKGKFRFRRGVEWCKTCFTFSFREGLPILYSEGAINVPIVWGKESLSVKGENYVFVCFSDEDIPLKVEYPIHSGAYTLTISLLEKYAKKVYGTNINTGERVKIILPVFVT</sequence>
<accession>V9SGC8</accession>
<protein>
    <submittedName>
        <fullName evidence="1">Uncharacterized protein</fullName>
    </submittedName>
</protein>
<evidence type="ECO:0000313" key="1">
    <source>
        <dbReference type="EMBL" id="AHC54812.1"/>
    </source>
</evidence>
<name>V9SGC8_9VIRU</name>
<organism evidence="1 2">
    <name type="scientific">Tunisvirus fontaine2</name>
    <dbReference type="NCBI Taxonomy" id="1421067"/>
    <lineage>
        <taxon>Viruses</taxon>
        <taxon>Varidnaviria</taxon>
        <taxon>Bamfordvirae</taxon>
        <taxon>Nucleocytoviricota</taxon>
        <taxon>Megaviricetes</taxon>
        <taxon>Pimascovirales</taxon>
        <taxon>Pimascovirales incertae sedis</taxon>
        <taxon>Marseilleviridae</taxon>
        <taxon>Losannavirus</taxon>
        <taxon>Losannavirus tunisense</taxon>
    </lineage>
</organism>
<keyword evidence="2" id="KW-1185">Reference proteome</keyword>
<reference evidence="1 2" key="1">
    <citation type="journal article" date="2014" name="Arch. Virol.">
        <title>Complete genome sequence of Tunisvirus, a new member of the proposed family Marseilleviridae.</title>
        <authorList>
            <person name="Aherfi S."/>
            <person name="Boughalmi M."/>
            <person name="Pagnier I."/>
            <person name="Fournous G."/>
            <person name="La Scola B."/>
            <person name="Raoult D."/>
            <person name="Colson P."/>
        </authorList>
    </citation>
    <scope>NUCLEOTIDE SEQUENCE [LARGE SCALE GENOMIC DNA]</scope>
    <source>
        <strain evidence="1 2">U484</strain>
    </source>
</reference>
<gene>
    <name evidence="1" type="ORF">TNS_ORF94</name>
</gene>
<proteinExistence type="predicted"/>